<dbReference type="Pfam" id="PF00704">
    <property type="entry name" value="Glyco_hydro_18"/>
    <property type="match status" value="1"/>
</dbReference>
<sequence>MNYRLHGRLPQRKLLIVLAVLLGLLLILSLWYANNRRPPDMPQYNAQPWVTGYLPAYHHNGQDIAFMEAADYGLLTHIAHASAMPNADGSLDTDTNSYNPASRQRAVQLAHAHQRPILLVITGQHEPFNTAISPSNQQTFLKNILYLLDTDGYDGVDIDMEPVTLDDKQANPNFNAFITELHKALQTRTSALLGRAPLLTTAIGFRDRHIMAQLADKFDQINLMSYDMAQPYDGWIPWFDSALHNGGLRFPGFSHEVPSIANWVDEFLQAGVPRRKLGIGISFDVSCWQGGETSNGQGVTLPRQSWIKPPQYFKRSFADMHQQHLIPDHYQWDELAQMAWFSVDAADPAQDMFCNFNDARAIAAKIDFARYQGLGGVIVWELGLDQRDSQPVGQRRPLRQAVAEALQK</sequence>
<dbReference type="GO" id="GO:0006032">
    <property type="term" value="P:chitin catabolic process"/>
    <property type="evidence" value="ECO:0007669"/>
    <property type="project" value="UniProtKB-KW"/>
</dbReference>
<dbReference type="Gene3D" id="3.20.20.80">
    <property type="entry name" value="Glycosidases"/>
    <property type="match status" value="2"/>
</dbReference>
<dbReference type="PROSITE" id="PS51910">
    <property type="entry name" value="GH18_2"/>
    <property type="match status" value="1"/>
</dbReference>
<protein>
    <recommendedName>
        <fullName evidence="2">chitinase</fullName>
        <ecNumber evidence="2">3.2.1.14</ecNumber>
    </recommendedName>
</protein>
<dbReference type="EMBL" id="CP072748">
    <property type="protein sequence ID" value="QTX09241.1"/>
    <property type="molecule type" value="Genomic_DNA"/>
</dbReference>
<evidence type="ECO:0000256" key="4">
    <source>
        <dbReference type="ARBA" id="ARBA00023024"/>
    </source>
</evidence>
<dbReference type="AlphaFoldDB" id="A0A8B0SDH3"/>
<evidence type="ECO:0000256" key="7">
    <source>
        <dbReference type="RuleBase" id="RU000489"/>
    </source>
</evidence>
<gene>
    <name evidence="12" type="ORF">J1836_011350</name>
    <name evidence="11" type="ORF">J1836_15965</name>
</gene>
<dbReference type="SMART" id="SM00636">
    <property type="entry name" value="Glyco_18"/>
    <property type="match status" value="1"/>
</dbReference>
<evidence type="ECO:0000313" key="11">
    <source>
        <dbReference type="EMBL" id="MBO0614398.1"/>
    </source>
</evidence>
<keyword evidence="9" id="KW-0472">Membrane</keyword>
<keyword evidence="3 7" id="KW-0378">Hydrolase</keyword>
<name>A0A8B0SDH3_9GAMM</name>
<evidence type="ECO:0000256" key="1">
    <source>
        <dbReference type="ARBA" id="ARBA00000822"/>
    </source>
</evidence>
<dbReference type="SUPFAM" id="SSF51445">
    <property type="entry name" value="(Trans)glycosidases"/>
    <property type="match status" value="1"/>
</dbReference>
<dbReference type="InterPro" id="IPR050314">
    <property type="entry name" value="Glycosyl_Hydrlase_18"/>
</dbReference>
<dbReference type="PANTHER" id="PTHR11177">
    <property type="entry name" value="CHITINASE"/>
    <property type="match status" value="1"/>
</dbReference>
<keyword evidence="5 7" id="KW-0326">Glycosidase</keyword>
<dbReference type="InterPro" id="IPR001579">
    <property type="entry name" value="Glyco_hydro_18_chit_AS"/>
</dbReference>
<dbReference type="GO" id="GO:0000272">
    <property type="term" value="P:polysaccharide catabolic process"/>
    <property type="evidence" value="ECO:0007669"/>
    <property type="project" value="UniProtKB-KW"/>
</dbReference>
<dbReference type="RefSeq" id="WP_207252132.1">
    <property type="nucleotide sequence ID" value="NZ_JAFMPM010000008.1"/>
</dbReference>
<proteinExistence type="inferred from homology"/>
<evidence type="ECO:0000256" key="8">
    <source>
        <dbReference type="RuleBase" id="RU004453"/>
    </source>
</evidence>
<dbReference type="PANTHER" id="PTHR11177:SF317">
    <property type="entry name" value="CHITINASE 12-RELATED"/>
    <property type="match status" value="1"/>
</dbReference>
<dbReference type="InterPro" id="IPR029070">
    <property type="entry name" value="Chitinase_insertion_sf"/>
</dbReference>
<dbReference type="GO" id="GO:0008061">
    <property type="term" value="F:chitin binding"/>
    <property type="evidence" value="ECO:0007669"/>
    <property type="project" value="InterPro"/>
</dbReference>
<accession>A0A8B0SDH3</accession>
<dbReference type="GO" id="GO:0008843">
    <property type="term" value="F:endochitinase activity"/>
    <property type="evidence" value="ECO:0007669"/>
    <property type="project" value="UniProtKB-EC"/>
</dbReference>
<dbReference type="InterPro" id="IPR001223">
    <property type="entry name" value="Glyco_hydro18_cat"/>
</dbReference>
<feature type="domain" description="GH18" evidence="10">
    <location>
        <begin position="48"/>
        <end position="408"/>
    </location>
</feature>
<keyword evidence="4" id="KW-0146">Chitin degradation</keyword>
<keyword evidence="6" id="KW-0119">Carbohydrate metabolism</keyword>
<reference evidence="12" key="2">
    <citation type="submission" date="2021-04" db="EMBL/GenBank/DDBJ databases">
        <title>Complete Genome and methylome analysis of Thiothrix fructosivorans ATCC 49748.</title>
        <authorList>
            <person name="Fomenkov A."/>
            <person name="Sun L."/>
            <person name="Vincze T."/>
            <person name="Grabovich M.Y."/>
            <person name="Roberts R.J."/>
        </authorList>
    </citation>
    <scope>NUCLEOTIDE SEQUENCE</scope>
    <source>
        <strain evidence="12">ATCC 49748</strain>
    </source>
</reference>
<comment type="similarity">
    <text evidence="8">Belongs to the glycosyl hydrolase 18 family.</text>
</comment>
<evidence type="ECO:0000256" key="9">
    <source>
        <dbReference type="SAM" id="Phobius"/>
    </source>
</evidence>
<keyword evidence="6" id="KW-0624">Polysaccharide degradation</keyword>
<evidence type="ECO:0000256" key="6">
    <source>
        <dbReference type="ARBA" id="ARBA00023326"/>
    </source>
</evidence>
<dbReference type="InterPro" id="IPR011583">
    <property type="entry name" value="Chitinase_II/V-like_cat"/>
</dbReference>
<evidence type="ECO:0000313" key="13">
    <source>
        <dbReference type="Proteomes" id="UP000664466"/>
    </source>
</evidence>
<keyword evidence="13" id="KW-1185">Reference proteome</keyword>
<evidence type="ECO:0000256" key="3">
    <source>
        <dbReference type="ARBA" id="ARBA00022801"/>
    </source>
</evidence>
<keyword evidence="9" id="KW-1133">Transmembrane helix</keyword>
<reference evidence="11 13" key="1">
    <citation type="submission" date="2021-03" db="EMBL/GenBank/DDBJ databases">
        <title>Draft genome and methylome analysis of Thiotrix fructosivoruns ATCC 49748.</title>
        <authorList>
            <person name="Fomenkov A."/>
            <person name="Grabovich M.Y."/>
            <person name="Roberts R.J."/>
        </authorList>
    </citation>
    <scope>NUCLEOTIDE SEQUENCE [LARGE SCALE GENOMIC DNA]</scope>
    <source>
        <strain evidence="11 13">ATCC 49748</strain>
    </source>
</reference>
<evidence type="ECO:0000256" key="5">
    <source>
        <dbReference type="ARBA" id="ARBA00023295"/>
    </source>
</evidence>
<dbReference type="Proteomes" id="UP000664466">
    <property type="component" value="Unassembled WGS sequence"/>
</dbReference>
<evidence type="ECO:0000256" key="2">
    <source>
        <dbReference type="ARBA" id="ARBA00012729"/>
    </source>
</evidence>
<dbReference type="EMBL" id="JAFMPM010000008">
    <property type="protein sequence ID" value="MBO0614398.1"/>
    <property type="molecule type" value="Genomic_DNA"/>
</dbReference>
<keyword evidence="9" id="KW-0812">Transmembrane</keyword>
<feature type="transmembrane region" description="Helical" evidence="9">
    <location>
        <begin position="14"/>
        <end position="33"/>
    </location>
</feature>
<dbReference type="EC" id="3.2.1.14" evidence="2"/>
<evidence type="ECO:0000259" key="10">
    <source>
        <dbReference type="PROSITE" id="PS51910"/>
    </source>
</evidence>
<evidence type="ECO:0000313" key="12">
    <source>
        <dbReference type="EMBL" id="QTX09241.1"/>
    </source>
</evidence>
<dbReference type="Gene3D" id="3.10.50.10">
    <property type="match status" value="1"/>
</dbReference>
<dbReference type="PROSITE" id="PS01095">
    <property type="entry name" value="GH18_1"/>
    <property type="match status" value="1"/>
</dbReference>
<dbReference type="InterPro" id="IPR017853">
    <property type="entry name" value="GH"/>
</dbReference>
<comment type="catalytic activity">
    <reaction evidence="1">
        <text>Random endo-hydrolysis of N-acetyl-beta-D-glucosaminide (1-&gt;4)-beta-linkages in chitin and chitodextrins.</text>
        <dbReference type="EC" id="3.2.1.14"/>
    </reaction>
</comment>
<organism evidence="12">
    <name type="scientific">Thiothrix fructosivorans</name>
    <dbReference type="NCBI Taxonomy" id="111770"/>
    <lineage>
        <taxon>Bacteria</taxon>
        <taxon>Pseudomonadati</taxon>
        <taxon>Pseudomonadota</taxon>
        <taxon>Gammaproteobacteria</taxon>
        <taxon>Thiotrichales</taxon>
        <taxon>Thiotrichaceae</taxon>
        <taxon>Thiothrix</taxon>
    </lineage>
</organism>